<reference evidence="1 2" key="1">
    <citation type="submission" date="2020-10" db="EMBL/GenBank/DDBJ databases">
        <title>Mucilaginibacter mali sp. nov., isolated from rhizosphere soil of apple orchard.</title>
        <authorList>
            <person name="Lee J.-S."/>
            <person name="Kim H.S."/>
            <person name="Kim J.-S."/>
        </authorList>
    </citation>
    <scope>NUCLEOTIDE SEQUENCE [LARGE SCALE GENOMIC DNA]</scope>
    <source>
        <strain evidence="1 2">KCTC 23157</strain>
    </source>
</reference>
<dbReference type="EMBL" id="JADFFM010000001">
    <property type="protein sequence ID" value="MBE9666339.1"/>
    <property type="molecule type" value="Genomic_DNA"/>
</dbReference>
<comment type="caution">
    <text evidence="1">The sequence shown here is derived from an EMBL/GenBank/DDBJ whole genome shotgun (WGS) entry which is preliminary data.</text>
</comment>
<accession>A0ABR9XGZ5</accession>
<sequence length="489" mass="52030">MRSKRKLWYCFLAGLLGVVSCSKDKQSLITEKQPEKGLKTTSTSSIVSYVKDNSTSVTKLESDKVGGVFPKYVVYSIGPLTVEAADVVSAHLQRELTWTGTNEISANCGIVVATSATCRDNTDPGFLGMLSPFCGNNLVVGAEGNSEILTRTGSYQFAAASSSIYINAVFYAANLGTPGAGIDMDLPVGSNYGELVSVVERGVQRYSSTTHNTPYGTWWFGTGYAIPIGGTQYVDNSIGPLTIAPNTMVDIRYQTEVTADIANGTDPAQTLGRKTIYTTSATSTTGTNFTSPSQHGIVKYERHDVSSHVGGAFFGSTGATNAYFNSVVWSYGGSGSPLQLENGGSASLLYGSCAVETRPYVYFSQDLSRNITTVSSTPQVLYSVGPVDIDANQVVEIRYVAAFGAPASLTPFNSSIIRATSPTATTGVTVQPALYRKYGPSYVYNQAIHSTAERPTTALTGQYYNVIVTLPSGGSLPVIDWGELEVVKR</sequence>
<evidence type="ECO:0008006" key="3">
    <source>
        <dbReference type="Google" id="ProtNLM"/>
    </source>
</evidence>
<evidence type="ECO:0000313" key="2">
    <source>
        <dbReference type="Proteomes" id="UP000632774"/>
    </source>
</evidence>
<protein>
    <recommendedName>
        <fullName evidence="3">Thiol-activated cytolysin</fullName>
    </recommendedName>
</protein>
<dbReference type="PROSITE" id="PS51257">
    <property type="entry name" value="PROKAR_LIPOPROTEIN"/>
    <property type="match status" value="1"/>
</dbReference>
<gene>
    <name evidence="1" type="ORF">IRJ18_08210</name>
</gene>
<keyword evidence="2" id="KW-1185">Reference proteome</keyword>
<proteinExistence type="predicted"/>
<dbReference type="Proteomes" id="UP000632774">
    <property type="component" value="Unassembled WGS sequence"/>
</dbReference>
<organism evidence="1 2">
    <name type="scientific">Mucilaginibacter boryungensis</name>
    <dbReference type="NCBI Taxonomy" id="768480"/>
    <lineage>
        <taxon>Bacteria</taxon>
        <taxon>Pseudomonadati</taxon>
        <taxon>Bacteroidota</taxon>
        <taxon>Sphingobacteriia</taxon>
        <taxon>Sphingobacteriales</taxon>
        <taxon>Sphingobacteriaceae</taxon>
        <taxon>Mucilaginibacter</taxon>
    </lineage>
</organism>
<name>A0ABR9XGZ5_9SPHI</name>
<dbReference type="RefSeq" id="WP_194105705.1">
    <property type="nucleotide sequence ID" value="NZ_JADFFM010000001.1"/>
</dbReference>
<evidence type="ECO:0000313" key="1">
    <source>
        <dbReference type="EMBL" id="MBE9666339.1"/>
    </source>
</evidence>